<dbReference type="InterPro" id="IPR036188">
    <property type="entry name" value="FAD/NAD-bd_sf"/>
</dbReference>
<dbReference type="OMA" id="YKGTAAH"/>
<feature type="domain" description="FAD dependent oxidoreductase" evidence="1">
    <location>
        <begin position="39"/>
        <end position="355"/>
    </location>
</feature>
<organism evidence="2 3">
    <name type="scientific">Penicillium decumbens</name>
    <dbReference type="NCBI Taxonomy" id="69771"/>
    <lineage>
        <taxon>Eukaryota</taxon>
        <taxon>Fungi</taxon>
        <taxon>Dikarya</taxon>
        <taxon>Ascomycota</taxon>
        <taxon>Pezizomycotina</taxon>
        <taxon>Eurotiomycetes</taxon>
        <taxon>Eurotiomycetidae</taxon>
        <taxon>Eurotiales</taxon>
        <taxon>Aspergillaceae</taxon>
        <taxon>Penicillium</taxon>
    </lineage>
</organism>
<dbReference type="Proteomes" id="UP000191522">
    <property type="component" value="Unassembled WGS sequence"/>
</dbReference>
<gene>
    <name evidence="2" type="ORF">PENDEC_c014G00774</name>
</gene>
<accession>A0A1V6P9Q0</accession>
<sequence>MSSNQPLFPVKDSMTSYWMKDPHPLASYRTSDAVPERCDIAIIGTGMSGVVTAYHILSDPNLGPEKPSVVLLETRQACSGATGRNGGHAKLSTPFARQLAETHGPEAAAQMIRHQLDQVAALEEVVEKESIDCELLVTRSFDIFFDERHAQQMYEFLSREQEKEMSWTKEVQWIEKGESDKITGVKNTKGALSVPAVSLWPYKLVTALLSKVLDLGGQLYTETCVTEAKEHNGQTTLKTPRGSLVAKQTIFATNAYTAALLPQYESIITPFKGQNSHLSPAPSSTPPPLANTYNLHFDSKYADYLIPRPDGTIILGGAKWTYEHDHKIWWNNVDDTTLINNAATEHFDSVMADHFYGWENAQANHDRVWTGSEC</sequence>
<dbReference type="EMBL" id="MDYL01000014">
    <property type="protein sequence ID" value="OQD73711.1"/>
    <property type="molecule type" value="Genomic_DNA"/>
</dbReference>
<evidence type="ECO:0000313" key="2">
    <source>
        <dbReference type="EMBL" id="OQD73711.1"/>
    </source>
</evidence>
<evidence type="ECO:0000259" key="1">
    <source>
        <dbReference type="Pfam" id="PF01266"/>
    </source>
</evidence>
<dbReference type="Pfam" id="PF01266">
    <property type="entry name" value="DAO"/>
    <property type="match status" value="1"/>
</dbReference>
<reference evidence="3" key="1">
    <citation type="journal article" date="2017" name="Nat. Microbiol.">
        <title>Global analysis of biosynthetic gene clusters reveals vast potential of secondary metabolite production in Penicillium species.</title>
        <authorList>
            <person name="Nielsen J.C."/>
            <person name="Grijseels S."/>
            <person name="Prigent S."/>
            <person name="Ji B."/>
            <person name="Dainat J."/>
            <person name="Nielsen K.F."/>
            <person name="Frisvad J.C."/>
            <person name="Workman M."/>
            <person name="Nielsen J."/>
        </authorList>
    </citation>
    <scope>NUCLEOTIDE SEQUENCE [LARGE SCALE GENOMIC DNA]</scope>
    <source>
        <strain evidence="3">IBT 11843</strain>
    </source>
</reference>
<dbReference type="STRING" id="69771.A0A1V6P9Q0"/>
<dbReference type="Gene3D" id="3.50.50.60">
    <property type="entry name" value="FAD/NAD(P)-binding domain"/>
    <property type="match status" value="1"/>
</dbReference>
<dbReference type="OrthoDB" id="429143at2759"/>
<dbReference type="InterPro" id="IPR006076">
    <property type="entry name" value="FAD-dep_OxRdtase"/>
</dbReference>
<comment type="caution">
    <text evidence="2">The sequence shown here is derived from an EMBL/GenBank/DDBJ whole genome shotgun (WGS) entry which is preliminary data.</text>
</comment>
<keyword evidence="3" id="KW-1185">Reference proteome</keyword>
<dbReference type="AlphaFoldDB" id="A0A1V6P9Q0"/>
<protein>
    <recommendedName>
        <fullName evidence="1">FAD dependent oxidoreductase domain-containing protein</fullName>
    </recommendedName>
</protein>
<dbReference type="SUPFAM" id="SSF51905">
    <property type="entry name" value="FAD/NAD(P)-binding domain"/>
    <property type="match status" value="1"/>
</dbReference>
<dbReference type="Gene3D" id="3.30.9.10">
    <property type="entry name" value="D-Amino Acid Oxidase, subunit A, domain 2"/>
    <property type="match status" value="1"/>
</dbReference>
<dbReference type="GO" id="GO:0005737">
    <property type="term" value="C:cytoplasm"/>
    <property type="evidence" value="ECO:0007669"/>
    <property type="project" value="TreeGrafter"/>
</dbReference>
<evidence type="ECO:0000313" key="3">
    <source>
        <dbReference type="Proteomes" id="UP000191522"/>
    </source>
</evidence>
<dbReference type="PANTHER" id="PTHR13847:SF279">
    <property type="entry name" value="FAD DEPENDENT OXIDOREDUCTASE DOMAIN-CONTAINING PROTEIN-RELATED"/>
    <property type="match status" value="1"/>
</dbReference>
<dbReference type="PANTHER" id="PTHR13847">
    <property type="entry name" value="SARCOSINE DEHYDROGENASE-RELATED"/>
    <property type="match status" value="1"/>
</dbReference>
<proteinExistence type="predicted"/>
<name>A0A1V6P9Q0_PENDC</name>